<dbReference type="VEuPathDB" id="FungiDB:ASPGLDRAFT_180625"/>
<accession>A0A1L9V6W2</accession>
<dbReference type="OrthoDB" id="9936937at2759"/>
<evidence type="ECO:0000259" key="2">
    <source>
        <dbReference type="Pfam" id="PF17733"/>
    </source>
</evidence>
<sequence length="175" mass="19184">MGQPTEVQPQASQASLFEKLESYPFNTDPEFANGLSIILGHPDVPASETEINRDDDLVLQAKCFYFSRKEDISPPLDFAAFKAWLAENAGAAQSSHPSCQAVEPAMLSNLTQTSAQEPTYPSSFAHIVELITTGQPIPGIQQIPDTVLTGHDTSSEQPKRLKPWEKERDKTSEAV</sequence>
<reference evidence="5" key="1">
    <citation type="journal article" date="2017" name="Genome Biol.">
        <title>Comparative genomics reveals high biological diversity and specific adaptations in the industrially and medically important fungal genus Aspergillus.</title>
        <authorList>
            <person name="de Vries R.P."/>
            <person name="Riley R."/>
            <person name="Wiebenga A."/>
            <person name="Aguilar-Osorio G."/>
            <person name="Amillis S."/>
            <person name="Uchima C.A."/>
            <person name="Anderluh G."/>
            <person name="Asadollahi M."/>
            <person name="Askin M."/>
            <person name="Barry K."/>
            <person name="Battaglia E."/>
            <person name="Bayram O."/>
            <person name="Benocci T."/>
            <person name="Braus-Stromeyer S.A."/>
            <person name="Caldana C."/>
            <person name="Canovas D."/>
            <person name="Cerqueira G.C."/>
            <person name="Chen F."/>
            <person name="Chen W."/>
            <person name="Choi C."/>
            <person name="Clum A."/>
            <person name="Dos Santos R.A."/>
            <person name="Damasio A.R."/>
            <person name="Diallinas G."/>
            <person name="Emri T."/>
            <person name="Fekete E."/>
            <person name="Flipphi M."/>
            <person name="Freyberg S."/>
            <person name="Gallo A."/>
            <person name="Gournas C."/>
            <person name="Habgood R."/>
            <person name="Hainaut M."/>
            <person name="Harispe M.L."/>
            <person name="Henrissat B."/>
            <person name="Hilden K.S."/>
            <person name="Hope R."/>
            <person name="Hossain A."/>
            <person name="Karabika E."/>
            <person name="Karaffa L."/>
            <person name="Karanyi Z."/>
            <person name="Krasevec N."/>
            <person name="Kuo A."/>
            <person name="Kusch H."/>
            <person name="LaButti K."/>
            <person name="Lagendijk E.L."/>
            <person name="Lapidus A."/>
            <person name="Levasseur A."/>
            <person name="Lindquist E."/>
            <person name="Lipzen A."/>
            <person name="Logrieco A.F."/>
            <person name="MacCabe A."/>
            <person name="Maekelae M.R."/>
            <person name="Malavazi I."/>
            <person name="Melin P."/>
            <person name="Meyer V."/>
            <person name="Mielnichuk N."/>
            <person name="Miskei M."/>
            <person name="Molnar A.P."/>
            <person name="Mule G."/>
            <person name="Ngan C.Y."/>
            <person name="Orejas M."/>
            <person name="Orosz E."/>
            <person name="Ouedraogo J.P."/>
            <person name="Overkamp K.M."/>
            <person name="Park H.-S."/>
            <person name="Perrone G."/>
            <person name="Piumi F."/>
            <person name="Punt P.J."/>
            <person name="Ram A.F."/>
            <person name="Ramon A."/>
            <person name="Rauscher S."/>
            <person name="Record E."/>
            <person name="Riano-Pachon D.M."/>
            <person name="Robert V."/>
            <person name="Roehrig J."/>
            <person name="Ruller R."/>
            <person name="Salamov A."/>
            <person name="Salih N.S."/>
            <person name="Samson R.A."/>
            <person name="Sandor E."/>
            <person name="Sanguinetti M."/>
            <person name="Schuetze T."/>
            <person name="Sepcic K."/>
            <person name="Shelest E."/>
            <person name="Sherlock G."/>
            <person name="Sophianopoulou V."/>
            <person name="Squina F.M."/>
            <person name="Sun H."/>
            <person name="Susca A."/>
            <person name="Todd R.B."/>
            <person name="Tsang A."/>
            <person name="Unkles S.E."/>
            <person name="van de Wiele N."/>
            <person name="van Rossen-Uffink D."/>
            <person name="Oliveira J.V."/>
            <person name="Vesth T.C."/>
            <person name="Visser J."/>
            <person name="Yu J.-H."/>
            <person name="Zhou M."/>
            <person name="Andersen M.R."/>
            <person name="Archer D.B."/>
            <person name="Baker S.E."/>
            <person name="Benoit I."/>
            <person name="Brakhage A.A."/>
            <person name="Braus G.H."/>
            <person name="Fischer R."/>
            <person name="Frisvad J.C."/>
            <person name="Goldman G.H."/>
            <person name="Houbraken J."/>
            <person name="Oakley B."/>
            <person name="Pocsi I."/>
            <person name="Scazzocchio C."/>
            <person name="Seiboth B."/>
            <person name="vanKuyk P.A."/>
            <person name="Wortman J."/>
            <person name="Dyer P.S."/>
            <person name="Grigoriev I.V."/>
        </authorList>
    </citation>
    <scope>NUCLEOTIDE SEQUENCE [LARGE SCALE GENOMIC DNA]</scope>
    <source>
        <strain evidence="5">CBS 516.65</strain>
    </source>
</reference>
<dbReference type="InterPro" id="IPR058841">
    <property type="entry name" value="HTH_76"/>
</dbReference>
<dbReference type="Proteomes" id="UP000184300">
    <property type="component" value="Unassembled WGS sequence"/>
</dbReference>
<evidence type="ECO:0000259" key="3">
    <source>
        <dbReference type="Pfam" id="PF25871"/>
    </source>
</evidence>
<dbReference type="PANTHER" id="PTHR36855:SF1">
    <property type="entry name" value="PEROXISOME MEMBRANE ANCHOR PROTEIN PEX14P N-TERMINAL DOMAIN-CONTAINING PROTEIN"/>
    <property type="match status" value="1"/>
</dbReference>
<dbReference type="RefSeq" id="XP_022396375.1">
    <property type="nucleotide sequence ID" value="XM_022542971.1"/>
</dbReference>
<evidence type="ECO:0000313" key="5">
    <source>
        <dbReference type="Proteomes" id="UP000184300"/>
    </source>
</evidence>
<feature type="domain" description="PEX14-like helix-turn-helix" evidence="3">
    <location>
        <begin position="15"/>
        <end position="88"/>
    </location>
</feature>
<feature type="domain" description="Peroxisomal membrane protein PEX14-like KPWE" evidence="2">
    <location>
        <begin position="119"/>
        <end position="166"/>
    </location>
</feature>
<evidence type="ECO:0000256" key="1">
    <source>
        <dbReference type="SAM" id="MobiDB-lite"/>
    </source>
</evidence>
<organism evidence="4 5">
    <name type="scientific">Aspergillus glaucus CBS 516.65</name>
    <dbReference type="NCBI Taxonomy" id="1160497"/>
    <lineage>
        <taxon>Eukaryota</taxon>
        <taxon>Fungi</taxon>
        <taxon>Dikarya</taxon>
        <taxon>Ascomycota</taxon>
        <taxon>Pezizomycotina</taxon>
        <taxon>Eurotiomycetes</taxon>
        <taxon>Eurotiomycetidae</taxon>
        <taxon>Eurotiales</taxon>
        <taxon>Aspergillaceae</taxon>
        <taxon>Aspergillus</taxon>
        <taxon>Aspergillus subgen. Aspergillus</taxon>
    </lineage>
</organism>
<dbReference type="AlphaFoldDB" id="A0A1L9V6W2"/>
<dbReference type="PANTHER" id="PTHR36855">
    <property type="entry name" value="CHROMOSOME 10, WHOLE GENOME SHOTGUN SEQUENCE"/>
    <property type="match status" value="1"/>
</dbReference>
<dbReference type="GeneID" id="34459232"/>
<gene>
    <name evidence="4" type="ORF">ASPGLDRAFT_180625</name>
</gene>
<dbReference type="Pfam" id="PF17733">
    <property type="entry name" value="KPWE_dom"/>
    <property type="match status" value="1"/>
</dbReference>
<feature type="region of interest" description="Disordered" evidence="1">
    <location>
        <begin position="141"/>
        <end position="175"/>
    </location>
</feature>
<name>A0A1L9V6W2_ASPGL</name>
<keyword evidence="5" id="KW-1185">Reference proteome</keyword>
<feature type="compositionally biased region" description="Basic and acidic residues" evidence="1">
    <location>
        <begin position="153"/>
        <end position="175"/>
    </location>
</feature>
<proteinExistence type="predicted"/>
<dbReference type="STRING" id="1160497.A0A1L9V6W2"/>
<dbReference type="Pfam" id="PF25871">
    <property type="entry name" value="HTH_76"/>
    <property type="match status" value="1"/>
</dbReference>
<dbReference type="EMBL" id="KV878916">
    <property type="protein sequence ID" value="OJJ79677.1"/>
    <property type="molecule type" value="Genomic_DNA"/>
</dbReference>
<dbReference type="InterPro" id="IPR040554">
    <property type="entry name" value="KPWE_PEX14_dom"/>
</dbReference>
<evidence type="ECO:0000313" key="4">
    <source>
        <dbReference type="EMBL" id="OJJ79677.1"/>
    </source>
</evidence>
<protein>
    <submittedName>
        <fullName evidence="4">Uncharacterized protein</fullName>
    </submittedName>
</protein>